<evidence type="ECO:0000259" key="6">
    <source>
        <dbReference type="PROSITE" id="PS50110"/>
    </source>
</evidence>
<dbReference type="SMART" id="SM00448">
    <property type="entry name" value="REC"/>
    <property type="match status" value="1"/>
</dbReference>
<dbReference type="InterPro" id="IPR001789">
    <property type="entry name" value="Sig_transdc_resp-reg_receiver"/>
</dbReference>
<dbReference type="SMART" id="SM00342">
    <property type="entry name" value="HTH_ARAC"/>
    <property type="match status" value="1"/>
</dbReference>
<dbReference type="PANTHER" id="PTHR43280">
    <property type="entry name" value="ARAC-FAMILY TRANSCRIPTIONAL REGULATOR"/>
    <property type="match status" value="1"/>
</dbReference>
<gene>
    <name evidence="7" type="ORF">E1757_34040</name>
</gene>
<dbReference type="Pfam" id="PF12833">
    <property type="entry name" value="HTH_18"/>
    <property type="match status" value="1"/>
</dbReference>
<dbReference type="GO" id="GO:0000160">
    <property type="term" value="P:phosphorelay signal transduction system"/>
    <property type="evidence" value="ECO:0007669"/>
    <property type="project" value="InterPro"/>
</dbReference>
<dbReference type="InterPro" id="IPR009057">
    <property type="entry name" value="Homeodomain-like_sf"/>
</dbReference>
<dbReference type="OrthoDB" id="342399at2"/>
<dbReference type="Pfam" id="PF17853">
    <property type="entry name" value="GGDEF_2"/>
    <property type="match status" value="1"/>
</dbReference>
<organism evidence="7 8">
    <name type="scientific">Paenibacillus piri</name>
    <dbReference type="NCBI Taxonomy" id="2547395"/>
    <lineage>
        <taxon>Bacteria</taxon>
        <taxon>Bacillati</taxon>
        <taxon>Bacillota</taxon>
        <taxon>Bacilli</taxon>
        <taxon>Bacillales</taxon>
        <taxon>Paenibacillaceae</taxon>
        <taxon>Paenibacillus</taxon>
    </lineage>
</organism>
<feature type="domain" description="HTH araC/xylS-type" evidence="5">
    <location>
        <begin position="417"/>
        <end position="515"/>
    </location>
</feature>
<dbReference type="PROSITE" id="PS01124">
    <property type="entry name" value="HTH_ARAC_FAMILY_2"/>
    <property type="match status" value="1"/>
</dbReference>
<evidence type="ECO:0000313" key="8">
    <source>
        <dbReference type="Proteomes" id="UP000295636"/>
    </source>
</evidence>
<dbReference type="AlphaFoldDB" id="A0A4V2ZRV7"/>
<dbReference type="SUPFAM" id="SSF52172">
    <property type="entry name" value="CheY-like"/>
    <property type="match status" value="1"/>
</dbReference>
<feature type="modified residue" description="4-aspartylphosphate" evidence="4">
    <location>
        <position position="56"/>
    </location>
</feature>
<keyword evidence="2" id="KW-0238">DNA-binding</keyword>
<feature type="domain" description="Response regulatory" evidence="6">
    <location>
        <begin position="4"/>
        <end position="121"/>
    </location>
</feature>
<keyword evidence="1" id="KW-0805">Transcription regulation</keyword>
<dbReference type="Pfam" id="PF00072">
    <property type="entry name" value="Response_reg"/>
    <property type="match status" value="1"/>
</dbReference>
<dbReference type="SUPFAM" id="SSF46689">
    <property type="entry name" value="Homeodomain-like"/>
    <property type="match status" value="2"/>
</dbReference>
<evidence type="ECO:0000256" key="3">
    <source>
        <dbReference type="ARBA" id="ARBA00023163"/>
    </source>
</evidence>
<keyword evidence="8" id="KW-1185">Reference proteome</keyword>
<keyword evidence="4" id="KW-0597">Phosphoprotein</keyword>
<dbReference type="PROSITE" id="PS50110">
    <property type="entry name" value="RESPONSE_REGULATORY"/>
    <property type="match status" value="1"/>
</dbReference>
<dbReference type="PANTHER" id="PTHR43280:SF28">
    <property type="entry name" value="HTH-TYPE TRANSCRIPTIONAL ACTIVATOR RHAS"/>
    <property type="match status" value="1"/>
</dbReference>
<dbReference type="EMBL" id="SMRT01000033">
    <property type="protein sequence ID" value="TDF90529.1"/>
    <property type="molecule type" value="Genomic_DNA"/>
</dbReference>
<dbReference type="Gene3D" id="3.40.50.2300">
    <property type="match status" value="1"/>
</dbReference>
<dbReference type="InterPro" id="IPR041522">
    <property type="entry name" value="CdaR_GGDEF"/>
</dbReference>
<name>A0A4V2ZRV7_9BACL</name>
<evidence type="ECO:0000256" key="4">
    <source>
        <dbReference type="PROSITE-ProRule" id="PRU00169"/>
    </source>
</evidence>
<keyword evidence="3" id="KW-0804">Transcription</keyword>
<dbReference type="Gene3D" id="1.10.10.60">
    <property type="entry name" value="Homeodomain-like"/>
    <property type="match status" value="2"/>
</dbReference>
<evidence type="ECO:0000256" key="1">
    <source>
        <dbReference type="ARBA" id="ARBA00023015"/>
    </source>
</evidence>
<sequence>MKMKMVVIDDEILVRRGVISSVDWDREGIEIAGEAADGRSGLEMIRQVQPDLVLTDIKMPYMDGLEMIKAVRTDYPHIRFVILSVLEDFQTVREALKLGAVDYMNKFMVEPDEMLQSVLRIKDSMLPMQPSSFHPHNTAKPEPKAANSEWIEWLQGEEREEPDRFIRQGDRFAVVVLELRDEARTGLRVHADAVKAAFEQTLGHGVELQCRFIAQDQPRWIVLCRSAHDKVRAAKLLVEGVTAWHRSCGGAFHVGISAVFTDTASRTEAYEQAQSALSLIFYRGDGICVYTPERPTSNSAPRFMELFALKQYLLQLEGHDDEAAEKAFHELFPERLDVSVAQGAVVDAAHAWVSSVILLLKDWGGELPASMRQESLYEHVHGKGTYSELREWSYYLHQLVRETLSELKAATHRSEIQRAIEYIKAHYQESIRVQDVAQYVHLSDNYFSNVFTKETGKTFSQYVQEIRVEKAKELLRGGKLEWFEVGELVGMDNPKYFSKVFKKHTGSTPIRFTTTPK</sequence>
<dbReference type="InterPro" id="IPR011006">
    <property type="entry name" value="CheY-like_superfamily"/>
</dbReference>
<dbReference type="Proteomes" id="UP000295636">
    <property type="component" value="Unassembled WGS sequence"/>
</dbReference>
<dbReference type="RefSeq" id="WP_133236677.1">
    <property type="nucleotide sequence ID" value="NZ_SMRT01000033.1"/>
</dbReference>
<reference evidence="7 8" key="1">
    <citation type="submission" date="2019-03" db="EMBL/GenBank/DDBJ databases">
        <title>This is whole genome sequence of Paenibacillus sp MS74 strain.</title>
        <authorList>
            <person name="Trinh H.N."/>
        </authorList>
    </citation>
    <scope>NUCLEOTIDE SEQUENCE [LARGE SCALE GENOMIC DNA]</scope>
    <source>
        <strain evidence="7 8">MS74</strain>
    </source>
</reference>
<dbReference type="InterPro" id="IPR018060">
    <property type="entry name" value="HTH_AraC"/>
</dbReference>
<dbReference type="GO" id="GO:0043565">
    <property type="term" value="F:sequence-specific DNA binding"/>
    <property type="evidence" value="ECO:0007669"/>
    <property type="project" value="InterPro"/>
</dbReference>
<accession>A0A4V2ZRV7</accession>
<comment type="caution">
    <text evidence="7">The sequence shown here is derived from an EMBL/GenBank/DDBJ whole genome shotgun (WGS) entry which is preliminary data.</text>
</comment>
<proteinExistence type="predicted"/>
<protein>
    <submittedName>
        <fullName evidence="7">Response regulator</fullName>
    </submittedName>
</protein>
<dbReference type="CDD" id="cd17536">
    <property type="entry name" value="REC_YesN-like"/>
    <property type="match status" value="1"/>
</dbReference>
<evidence type="ECO:0000313" key="7">
    <source>
        <dbReference type="EMBL" id="TDF90529.1"/>
    </source>
</evidence>
<evidence type="ECO:0000256" key="2">
    <source>
        <dbReference type="ARBA" id="ARBA00023125"/>
    </source>
</evidence>
<dbReference type="GO" id="GO:0003700">
    <property type="term" value="F:DNA-binding transcription factor activity"/>
    <property type="evidence" value="ECO:0007669"/>
    <property type="project" value="InterPro"/>
</dbReference>
<evidence type="ECO:0000259" key="5">
    <source>
        <dbReference type="PROSITE" id="PS01124"/>
    </source>
</evidence>